<dbReference type="Gene3D" id="3.40.630.30">
    <property type="match status" value="1"/>
</dbReference>
<reference evidence="11 12" key="1">
    <citation type="journal article" date="2018" name="Microbiome">
        <title>Fine metagenomic profile of the Mediterranean stratified and mixed water columns revealed by assembly and recruitment.</title>
        <authorList>
            <person name="Haro-Moreno J.M."/>
            <person name="Lopez-Perez M."/>
            <person name="De La Torre J.R."/>
            <person name="Picazo A."/>
            <person name="Camacho A."/>
            <person name="Rodriguez-Valera F."/>
        </authorList>
    </citation>
    <scope>NUCLEOTIDE SEQUENCE [LARGE SCALE GENOMIC DNA]</scope>
    <source>
        <strain evidence="11">MED-G57</strain>
    </source>
</reference>
<comment type="caution">
    <text evidence="11">The sequence shown here is derived from an EMBL/GenBank/DDBJ whole genome shotgun (WGS) entry which is preliminary data.</text>
</comment>
<evidence type="ECO:0000313" key="12">
    <source>
        <dbReference type="Proteomes" id="UP000253570"/>
    </source>
</evidence>
<evidence type="ECO:0000256" key="1">
    <source>
        <dbReference type="ARBA" id="ARBA00005189"/>
    </source>
</evidence>
<dbReference type="PANTHER" id="PTHR37323:SF1">
    <property type="entry name" value="L-ORNITHINE N(ALPHA)-ACYLTRANSFERASE"/>
    <property type="match status" value="1"/>
</dbReference>
<name>A0A368DR81_9PROT</name>
<protein>
    <recommendedName>
        <fullName evidence="8">L-ornithine N(alpha)-acyltransferase</fullName>
        <ecNumber evidence="7">2.3.2.30</ecNumber>
    </recommendedName>
</protein>
<dbReference type="InterPro" id="IPR016181">
    <property type="entry name" value="Acyl_CoA_acyltransferase"/>
</dbReference>
<evidence type="ECO:0000313" key="11">
    <source>
        <dbReference type="EMBL" id="RCL74319.1"/>
    </source>
</evidence>
<dbReference type="GO" id="GO:0043810">
    <property type="term" value="F:ornithine-acyl [acyl carrier protein] N-acyltransferase activity"/>
    <property type="evidence" value="ECO:0007669"/>
    <property type="project" value="UniProtKB-EC"/>
</dbReference>
<comment type="similarity">
    <text evidence="6">Belongs to the acetyltransferase family. OlsB subfamily.</text>
</comment>
<keyword evidence="5" id="KW-0012">Acyltransferase</keyword>
<sequence length="293" mass="34286">MANFYQNIKKYINIKYNEQTLSIKLRFSKEPQNVDLEARLAKTKQEIKAAQQLRYRVFYRELSANPNLITRFTRKDKDTFDKICKHMLVIDNSNKKKGVLLIGKKRENVVGTYRLLPQREAEINGGFYSQDEYDIAPLLKRHPNKKFLELGRSCVFKTYRKKSTIEFLWQGVWSYIVDNNFDVMIGCASFHAHDPSEIAMPLSFLYHNSLAPEIWRVRANESRYVSMNMLEKDKINNKEALKMMPPLLKGYLRLGAYIGDGAVIDKQFGTIDVFVVMPRSNIQKKFVDKFTTK</sequence>
<dbReference type="AlphaFoldDB" id="A0A368DR81"/>
<keyword evidence="4" id="KW-0443">Lipid metabolism</keyword>
<evidence type="ECO:0000256" key="9">
    <source>
        <dbReference type="ARBA" id="ARBA00045724"/>
    </source>
</evidence>
<keyword evidence="2" id="KW-0444">Lipid biosynthesis</keyword>
<dbReference type="SUPFAM" id="SSF55729">
    <property type="entry name" value="Acyl-CoA N-acyltransferases (Nat)"/>
    <property type="match status" value="1"/>
</dbReference>
<evidence type="ECO:0000256" key="2">
    <source>
        <dbReference type="ARBA" id="ARBA00022516"/>
    </source>
</evidence>
<keyword evidence="3 11" id="KW-0808">Transferase</keyword>
<dbReference type="EMBL" id="QOQD01000002">
    <property type="protein sequence ID" value="RCL74319.1"/>
    <property type="molecule type" value="Genomic_DNA"/>
</dbReference>
<proteinExistence type="inferred from homology"/>
<evidence type="ECO:0000256" key="7">
    <source>
        <dbReference type="ARBA" id="ARBA00039058"/>
    </source>
</evidence>
<evidence type="ECO:0000256" key="5">
    <source>
        <dbReference type="ARBA" id="ARBA00023315"/>
    </source>
</evidence>
<evidence type="ECO:0000256" key="4">
    <source>
        <dbReference type="ARBA" id="ARBA00023098"/>
    </source>
</evidence>
<comment type="catalytic activity">
    <reaction evidence="10">
        <text>a (3R)-hydroxyacyl-[ACP] + L-ornithine = a lyso-ornithine lipid + holo-[ACP] + H(+)</text>
        <dbReference type="Rhea" id="RHEA:20633"/>
        <dbReference type="Rhea" id="RHEA-COMP:9685"/>
        <dbReference type="Rhea" id="RHEA-COMP:9945"/>
        <dbReference type="ChEBI" id="CHEBI:15378"/>
        <dbReference type="ChEBI" id="CHEBI:46911"/>
        <dbReference type="ChEBI" id="CHEBI:64479"/>
        <dbReference type="ChEBI" id="CHEBI:78827"/>
        <dbReference type="ChEBI" id="CHEBI:138482"/>
        <dbReference type="EC" id="2.3.2.30"/>
    </reaction>
    <physiologicalReaction direction="left-to-right" evidence="10">
        <dbReference type="Rhea" id="RHEA:20634"/>
    </physiologicalReaction>
</comment>
<comment type="pathway">
    <text evidence="1">Lipid metabolism.</text>
</comment>
<dbReference type="GO" id="GO:0006629">
    <property type="term" value="P:lipid metabolic process"/>
    <property type="evidence" value="ECO:0007669"/>
    <property type="project" value="UniProtKB-KW"/>
</dbReference>
<comment type="function">
    <text evidence="9">Catalyzes the first step in the biosynthesis of ornithine lipids, which are phosphorus-free membrane lipids. Catalyzes the 3-hydroxyacyl-acyl carrier protein-dependent acylation of ornithine to form lyso-ornithine lipid (LOL).</text>
</comment>
<evidence type="ECO:0000256" key="3">
    <source>
        <dbReference type="ARBA" id="ARBA00022679"/>
    </source>
</evidence>
<evidence type="ECO:0000256" key="10">
    <source>
        <dbReference type="ARBA" id="ARBA00047785"/>
    </source>
</evidence>
<dbReference type="Proteomes" id="UP000253570">
    <property type="component" value="Unassembled WGS sequence"/>
</dbReference>
<dbReference type="EC" id="2.3.2.30" evidence="7"/>
<evidence type="ECO:0000256" key="8">
    <source>
        <dbReference type="ARBA" id="ARBA00039866"/>
    </source>
</evidence>
<gene>
    <name evidence="11" type="ORF">DBW71_00925</name>
</gene>
<evidence type="ECO:0000256" key="6">
    <source>
        <dbReference type="ARBA" id="ARBA00038095"/>
    </source>
</evidence>
<dbReference type="InterPro" id="IPR052351">
    <property type="entry name" value="Ornithine_N-alpha-AT"/>
</dbReference>
<organism evidence="11 12">
    <name type="scientific">PS1 clade bacterium</name>
    <dbReference type="NCBI Taxonomy" id="2175152"/>
    <lineage>
        <taxon>Bacteria</taxon>
        <taxon>Pseudomonadati</taxon>
        <taxon>Pseudomonadota</taxon>
        <taxon>Alphaproteobacteria</taxon>
        <taxon>PS1 clade</taxon>
    </lineage>
</organism>
<accession>A0A368DR81</accession>
<dbReference type="Pfam" id="PF13444">
    <property type="entry name" value="Acetyltransf_5"/>
    <property type="match status" value="1"/>
</dbReference>
<dbReference type="PANTHER" id="PTHR37323">
    <property type="entry name" value="GCN5-RELATED N-ACETYLTRANSFERASE"/>
    <property type="match status" value="1"/>
</dbReference>